<reference evidence="12 13" key="1">
    <citation type="submission" date="2016-10" db="EMBL/GenBank/DDBJ databases">
        <authorList>
            <person name="de Groot N.N."/>
        </authorList>
    </citation>
    <scope>NUCLEOTIDE SEQUENCE [LARGE SCALE GENOMIC DNA]</scope>
    <source>
        <strain evidence="12 13">CGMCC 4.5598</strain>
    </source>
</reference>
<dbReference type="Gene3D" id="2.40.50.100">
    <property type="match status" value="1"/>
</dbReference>
<dbReference type="SMART" id="SM00878">
    <property type="entry name" value="Biotin_carb_C"/>
    <property type="match status" value="1"/>
</dbReference>
<evidence type="ECO:0000259" key="9">
    <source>
        <dbReference type="PROSITE" id="PS50968"/>
    </source>
</evidence>
<evidence type="ECO:0000256" key="6">
    <source>
        <dbReference type="ARBA" id="ARBA00023267"/>
    </source>
</evidence>
<dbReference type="InterPro" id="IPR005482">
    <property type="entry name" value="Biotin_COase_C"/>
</dbReference>
<dbReference type="STRING" id="568860.SAMN05421811_105286"/>
<dbReference type="AlphaFoldDB" id="A0A1I0IYQ7"/>
<dbReference type="SUPFAM" id="SSF51230">
    <property type="entry name" value="Single hybrid motif"/>
    <property type="match status" value="1"/>
</dbReference>
<feature type="domain" description="Lipoyl-binding" evidence="9">
    <location>
        <begin position="571"/>
        <end position="657"/>
    </location>
</feature>
<evidence type="ECO:0000256" key="4">
    <source>
        <dbReference type="ARBA" id="ARBA00022741"/>
    </source>
</evidence>
<dbReference type="PROSITE" id="PS50979">
    <property type="entry name" value="BC"/>
    <property type="match status" value="1"/>
</dbReference>
<dbReference type="InterPro" id="IPR050856">
    <property type="entry name" value="Biotin_carboxylase_complex"/>
</dbReference>
<comment type="cofactor">
    <cofactor evidence="1">
        <name>biotin</name>
        <dbReference type="ChEBI" id="CHEBI:57586"/>
    </cofactor>
</comment>
<evidence type="ECO:0000256" key="3">
    <source>
        <dbReference type="ARBA" id="ARBA00022598"/>
    </source>
</evidence>
<dbReference type="PROSITE" id="PS00867">
    <property type="entry name" value="CPSASE_2"/>
    <property type="match status" value="1"/>
</dbReference>
<dbReference type="RefSeq" id="WP_177240725.1">
    <property type="nucleotide sequence ID" value="NZ_FOHX01000005.1"/>
</dbReference>
<dbReference type="InterPro" id="IPR005481">
    <property type="entry name" value="BC-like_N"/>
</dbReference>
<dbReference type="GO" id="GO:0046872">
    <property type="term" value="F:metal ion binding"/>
    <property type="evidence" value="ECO:0007669"/>
    <property type="project" value="InterPro"/>
</dbReference>
<proteinExistence type="predicted"/>
<dbReference type="EC" id="6.3.4.14" evidence="2"/>
<dbReference type="InterPro" id="IPR016185">
    <property type="entry name" value="PreATP-grasp_dom_sf"/>
</dbReference>
<dbReference type="GO" id="GO:0005524">
    <property type="term" value="F:ATP binding"/>
    <property type="evidence" value="ECO:0007669"/>
    <property type="project" value="UniProtKB-UniRule"/>
</dbReference>
<organism evidence="12 13">
    <name type="scientific">Nonomuraea wenchangensis</name>
    <dbReference type="NCBI Taxonomy" id="568860"/>
    <lineage>
        <taxon>Bacteria</taxon>
        <taxon>Bacillati</taxon>
        <taxon>Actinomycetota</taxon>
        <taxon>Actinomycetes</taxon>
        <taxon>Streptosporangiales</taxon>
        <taxon>Streptosporangiaceae</taxon>
        <taxon>Nonomuraea</taxon>
    </lineage>
</organism>
<keyword evidence="13" id="KW-1185">Reference proteome</keyword>
<keyword evidence="6" id="KW-0092">Biotin</keyword>
<dbReference type="InterPro" id="IPR011054">
    <property type="entry name" value="Rudment_hybrid_motif"/>
</dbReference>
<dbReference type="InterPro" id="IPR000089">
    <property type="entry name" value="Biotin_lipoyl"/>
</dbReference>
<evidence type="ECO:0000256" key="5">
    <source>
        <dbReference type="ARBA" id="ARBA00022840"/>
    </source>
</evidence>
<dbReference type="SUPFAM" id="SSF56059">
    <property type="entry name" value="Glutathione synthetase ATP-binding domain-like"/>
    <property type="match status" value="1"/>
</dbReference>
<dbReference type="Pfam" id="PF00289">
    <property type="entry name" value="Biotin_carb_N"/>
    <property type="match status" value="1"/>
</dbReference>
<dbReference type="Gene3D" id="3.30.470.20">
    <property type="entry name" value="ATP-grasp fold, B domain"/>
    <property type="match status" value="1"/>
</dbReference>
<evidence type="ECO:0000259" key="11">
    <source>
        <dbReference type="PROSITE" id="PS50979"/>
    </source>
</evidence>
<accession>A0A1I0IYQ7</accession>
<keyword evidence="3" id="KW-0436">Ligase</keyword>
<feature type="domain" description="Biotin carboxylation" evidence="11">
    <location>
        <begin position="2"/>
        <end position="451"/>
    </location>
</feature>
<dbReference type="InterPro" id="IPR005479">
    <property type="entry name" value="CPAse_ATP-bd"/>
</dbReference>
<dbReference type="Pfam" id="PF00364">
    <property type="entry name" value="Biotin_lipoyl"/>
    <property type="match status" value="1"/>
</dbReference>
<gene>
    <name evidence="12" type="ORF">SAMN05421811_105286</name>
</gene>
<dbReference type="PROSITE" id="PS00188">
    <property type="entry name" value="BIOTIN"/>
    <property type="match status" value="1"/>
</dbReference>
<evidence type="ECO:0000313" key="12">
    <source>
        <dbReference type="EMBL" id="SEU02303.1"/>
    </source>
</evidence>
<dbReference type="Pfam" id="PF21139">
    <property type="entry name" value="BT_MCC_alpha"/>
    <property type="match status" value="1"/>
</dbReference>
<dbReference type="FunFam" id="2.40.50.100:FF:000003">
    <property type="entry name" value="Acetyl-CoA carboxylase biotin carboxyl carrier protein"/>
    <property type="match status" value="1"/>
</dbReference>
<dbReference type="InterPro" id="IPR001882">
    <property type="entry name" value="Biotin_BS"/>
</dbReference>
<dbReference type="PROSITE" id="PS50968">
    <property type="entry name" value="BIOTINYL_LIPOYL"/>
    <property type="match status" value="1"/>
</dbReference>
<feature type="domain" description="ATP-grasp" evidence="10">
    <location>
        <begin position="115"/>
        <end position="307"/>
    </location>
</feature>
<dbReference type="InterPro" id="IPR011764">
    <property type="entry name" value="Biotin_carboxylation_dom"/>
</dbReference>
<keyword evidence="5 7" id="KW-0067">ATP-binding</keyword>
<dbReference type="GO" id="GO:0004075">
    <property type="term" value="F:biotin carboxylase activity"/>
    <property type="evidence" value="ECO:0007669"/>
    <property type="project" value="UniProtKB-EC"/>
</dbReference>
<keyword evidence="4 7" id="KW-0547">Nucleotide-binding</keyword>
<dbReference type="Gene3D" id="3.30.700.40">
    <property type="match status" value="1"/>
</dbReference>
<evidence type="ECO:0000313" key="13">
    <source>
        <dbReference type="Proteomes" id="UP000199361"/>
    </source>
</evidence>
<dbReference type="EMBL" id="FOHX01000005">
    <property type="protein sequence ID" value="SEU02303.1"/>
    <property type="molecule type" value="Genomic_DNA"/>
</dbReference>
<sequence length="661" mass="69120">MLFDRVLIANRGEIAVRIARTLRRLGVTAVAVHTPSDADARHVREADLALEVPSYLDADAIAGAALASGAQAVHPGYGFLAENAAFARACAAAGTAFVGPPAEAIDAMGDKIRAKATVSAAGVPVVPGGAEPGDVLEEWRDFPALIKPSAGGGGKGMVLVRSAAELPDALASARRTALAAFGDATLLIERYVESPRHIEIQVLADALGGAVHLGERECSLQRRHQKVIEEAPSPFVTPELRSRMGAAAVEAARAVGYVGAGTVEFIVDGATGAYHFMEMNTRLQVEHPVTELVTGLDLVELQLRVAAGEPLPFGQGDVRLSGHAVEARVYAEDPARGFLPTGGRVLLLREPGVPGPTAQPDSRPAGSGPLVRTDSGLTEGGVVGSEFDPMLSKVVAWAPDRKAALRALDRALAGTAVLGVVTNVPFLRALAVHPAVRAGELDTGLIERALPELVTDAGVPADVLAAAGLVFHALPQGDDPWEVTDGWRVGERAWTTWRLASRDGVHDVRVRGLPAESAEVLLEERPVPARLRAEDPEVDVTLGGRTVRYLCARDGDTLWLGRDGHGWAFTRHLIGDPGDRPGAAASGDGVVRSPMPGTVLVVKAQPGDRVTVGQPLVIVEAMKMEHAVTAPCAGVVTDLPVQPGRPVDMDAVLAVVTPEEE</sequence>
<evidence type="ECO:0000256" key="8">
    <source>
        <dbReference type="SAM" id="MobiDB-lite"/>
    </source>
</evidence>
<evidence type="ECO:0000259" key="10">
    <source>
        <dbReference type="PROSITE" id="PS50975"/>
    </source>
</evidence>
<dbReference type="Proteomes" id="UP000199361">
    <property type="component" value="Unassembled WGS sequence"/>
</dbReference>
<dbReference type="SUPFAM" id="SSF51246">
    <property type="entry name" value="Rudiment single hybrid motif"/>
    <property type="match status" value="1"/>
</dbReference>
<dbReference type="PANTHER" id="PTHR18866:SF33">
    <property type="entry name" value="METHYLCROTONOYL-COA CARBOXYLASE SUBUNIT ALPHA, MITOCHONDRIAL-RELATED"/>
    <property type="match status" value="1"/>
</dbReference>
<dbReference type="CDD" id="cd06850">
    <property type="entry name" value="biotinyl_domain"/>
    <property type="match status" value="1"/>
</dbReference>
<dbReference type="Pfam" id="PF02786">
    <property type="entry name" value="CPSase_L_D2"/>
    <property type="match status" value="1"/>
</dbReference>
<dbReference type="PROSITE" id="PS50975">
    <property type="entry name" value="ATP_GRASP"/>
    <property type="match status" value="1"/>
</dbReference>
<dbReference type="PANTHER" id="PTHR18866">
    <property type="entry name" value="CARBOXYLASE:PYRUVATE/ACETYL-COA/PROPIONYL-COA CARBOXYLASE"/>
    <property type="match status" value="1"/>
</dbReference>
<evidence type="ECO:0000256" key="7">
    <source>
        <dbReference type="PROSITE-ProRule" id="PRU00409"/>
    </source>
</evidence>
<evidence type="ECO:0000256" key="1">
    <source>
        <dbReference type="ARBA" id="ARBA00001953"/>
    </source>
</evidence>
<dbReference type="InterPro" id="IPR011053">
    <property type="entry name" value="Single_hybrid_motif"/>
</dbReference>
<dbReference type="InterPro" id="IPR048429">
    <property type="entry name" value="MCC_alpha_BT"/>
</dbReference>
<dbReference type="SUPFAM" id="SSF52440">
    <property type="entry name" value="PreATP-grasp domain"/>
    <property type="match status" value="1"/>
</dbReference>
<evidence type="ECO:0000256" key="2">
    <source>
        <dbReference type="ARBA" id="ARBA00013263"/>
    </source>
</evidence>
<dbReference type="Pfam" id="PF02785">
    <property type="entry name" value="Biotin_carb_C"/>
    <property type="match status" value="1"/>
</dbReference>
<name>A0A1I0IYQ7_9ACTN</name>
<feature type="region of interest" description="Disordered" evidence="8">
    <location>
        <begin position="351"/>
        <end position="375"/>
    </location>
</feature>
<protein>
    <recommendedName>
        <fullName evidence="2">biotin carboxylase</fullName>
        <ecNumber evidence="2">6.3.4.14</ecNumber>
    </recommendedName>
</protein>
<dbReference type="InterPro" id="IPR011761">
    <property type="entry name" value="ATP-grasp"/>
</dbReference>